<dbReference type="InterPro" id="IPR001173">
    <property type="entry name" value="Glyco_trans_2-like"/>
</dbReference>
<evidence type="ECO:0000313" key="3">
    <source>
        <dbReference type="EMBL" id="AUI68137.1"/>
    </source>
</evidence>
<dbReference type="CDD" id="cd04186">
    <property type="entry name" value="GT_2_like_c"/>
    <property type="match status" value="1"/>
</dbReference>
<dbReference type="CDD" id="cd04184">
    <property type="entry name" value="GT2_RfbC_Mx_like"/>
    <property type="match status" value="1"/>
</dbReference>
<dbReference type="Gene3D" id="3.40.50.300">
    <property type="entry name" value="P-loop containing nucleotide triphosphate hydrolases"/>
    <property type="match status" value="1"/>
</dbReference>
<evidence type="ECO:0000259" key="2">
    <source>
        <dbReference type="Pfam" id="PF00535"/>
    </source>
</evidence>
<feature type="coiled-coil region" evidence="1">
    <location>
        <begin position="393"/>
        <end position="438"/>
    </location>
</feature>
<dbReference type="PANTHER" id="PTHR43179:SF7">
    <property type="entry name" value="RHAMNOSYLTRANSFERASE WBBL"/>
    <property type="match status" value="1"/>
</dbReference>
<gene>
    <name evidence="3" type="ORF">BLE401_05115</name>
</gene>
<feature type="domain" description="Glycosyltransferase 2-like" evidence="2">
    <location>
        <begin position="820"/>
        <end position="995"/>
    </location>
</feature>
<sequence length="1416" mass="160632">MLLIEELLLVQLIVLGMHRAGTSSVARLLNMMGAYFAPEKSSSPTKSALPATEDNPKGYWERWDVVHTNEEIMQAMGLEWDRISTFSAEQVTPDIVSRFKPAVQEIIAGLDSYRPWMIKDPRLAITLPVWLPLLEVPVFLFVHRSPIQVAQSLQKRDGISIPAGLALWEKYTLHALQATQGLPRLIVSYEHLMREPVATVQALYAQLSNLGVQGLHLPTDREVLAFIDPQLYRQQGDSTLQRGYVNYCQWQLLQWFEDNSIFVKPIPLLSHGASDELQAYETQQENAEAQAIQQQIAIAKHVASLQDSQDTVQCLEQRIYTLEQEITRLNQIISQQQQGLQTLKQAITEKDNYIQQQAEFIAKLQTRDIVQQEEKQTAHTQHQTELNHLQQCLNDLHERYQSQLMQVKQLLDKLQVNYRTLQQRYKQQDQTIGELTANNRRQTHHLERLNHWVNSLGVNIQATFNSLTWKIGNTATNMLLTLMLKKQGLTAKDSIQRVLMEIADWRSRFQTQNAVLSFQETVDNPRDYARWFSTYDELTPTLIEQAKQFVAQWINPPLISIVMPTYNPPEAFLRDAIESVQAQIYPHWELCIADDASPNASVREVLAEYAAQDARIKVVYRTENGHISAASNSALALATGEFIAFMDHDDTLAEHALFWMAKDILENPSAMLWYSDEDKINTANERYDVHFKPDWNPDLFLCYNFVNHLAVYRASLIHQVGGLRTGYDGAQDYDLVLRLLPLLNTAQIRHIPHVLYHWRAIEGSTAVSSNEKPYAQVAAQKAIQEYLDTQGINATVLDAPELKGANRVKYVLPEKLPLVSLLIPTFNGLAVLKVCIDSILAKTDYPAYEIIIVDNNSNDADTLDYLQMLADSGKARIIRYPKAFNYSAINNLAAEYANGTLIGLLNNDLEVISPDWLSEMVGQALRPEVGVVGARLWYPNNTLQHGGVIVALGGVAGHSHKYFPKNDAGYFGRAVLQQNFSAVTGACMIMRKEVYFAVNGLDAVNLRVAFNDVDFCLRVREKLGLWNVWTPYAELYHHESISRGKEDTPEKIQRFQSEMDYMKQQWEHSYLGEPPNDPAYNPNLTVVSEDFALAWPPRVLGLLPTILHSRDKSYLKQSLSITDTTVEAVMPTLGTETLPSESSDNLFMLPPPPTLEALLTEDIFTVSTSTAMRVGRKPPQRPPIGSLLHRNAGYQQLQGYGLEIGALHLPALLPESCEIAYADVISREQAGQIFTELNPAELVDVDYVLDVDNDGLGLFAPKTFDFVICANVLEDTANPIKALRGLFRIVKTGGYVVLAVPDKRYSIDKNRDLSTFSQLLQAYQNNVCVVSDAQYLDFFVHIHQEVFNNVRREEELQSHLAHVRRRRENVQVWDCPHFAAFLRQTLDILNIQATLVYESTAEQNSLEYFAVWQKQS</sequence>
<feature type="coiled-coil region" evidence="1">
    <location>
        <begin position="270"/>
        <end position="332"/>
    </location>
</feature>
<dbReference type="Pfam" id="PF13489">
    <property type="entry name" value="Methyltransf_23"/>
    <property type="match status" value="1"/>
</dbReference>
<dbReference type="Pfam" id="PF00535">
    <property type="entry name" value="Glycos_transf_2"/>
    <property type="match status" value="2"/>
</dbReference>
<keyword evidence="1" id="KW-0175">Coiled coil</keyword>
<feature type="domain" description="Glycosyltransferase 2-like" evidence="2">
    <location>
        <begin position="560"/>
        <end position="717"/>
    </location>
</feature>
<dbReference type="InterPro" id="IPR029044">
    <property type="entry name" value="Nucleotide-diphossugar_trans"/>
</dbReference>
<organism evidence="3 4">
    <name type="scientific">Beggiatoa leptomitoformis</name>
    <dbReference type="NCBI Taxonomy" id="288004"/>
    <lineage>
        <taxon>Bacteria</taxon>
        <taxon>Pseudomonadati</taxon>
        <taxon>Pseudomonadota</taxon>
        <taxon>Gammaproteobacteria</taxon>
        <taxon>Thiotrichales</taxon>
        <taxon>Thiotrichaceae</taxon>
        <taxon>Beggiatoa</taxon>
    </lineage>
</organism>
<dbReference type="Proteomes" id="UP000234271">
    <property type="component" value="Chromosome"/>
</dbReference>
<dbReference type="InterPro" id="IPR027417">
    <property type="entry name" value="P-loop_NTPase"/>
</dbReference>
<dbReference type="Gene3D" id="3.40.50.150">
    <property type="entry name" value="Vaccinia Virus protein VP39"/>
    <property type="match status" value="1"/>
</dbReference>
<proteinExistence type="predicted"/>
<name>A0A2N9YCE7_9GAMM</name>
<dbReference type="Gene3D" id="3.90.550.10">
    <property type="entry name" value="Spore Coat Polysaccharide Biosynthesis Protein SpsA, Chain A"/>
    <property type="match status" value="2"/>
</dbReference>
<dbReference type="SUPFAM" id="SSF53335">
    <property type="entry name" value="S-adenosyl-L-methionine-dependent methyltransferases"/>
    <property type="match status" value="1"/>
</dbReference>
<dbReference type="SUPFAM" id="SSF53448">
    <property type="entry name" value="Nucleotide-diphospho-sugar transferases"/>
    <property type="match status" value="2"/>
</dbReference>
<evidence type="ECO:0000256" key="1">
    <source>
        <dbReference type="SAM" id="Coils"/>
    </source>
</evidence>
<dbReference type="Pfam" id="PF13469">
    <property type="entry name" value="Sulfotransfer_3"/>
    <property type="match status" value="1"/>
</dbReference>
<accession>A0A2N9YCE7</accession>
<dbReference type="InterPro" id="IPR029063">
    <property type="entry name" value="SAM-dependent_MTases_sf"/>
</dbReference>
<dbReference type="EMBL" id="CP018889">
    <property type="protein sequence ID" value="AUI68137.1"/>
    <property type="molecule type" value="Genomic_DNA"/>
</dbReference>
<evidence type="ECO:0000313" key="4">
    <source>
        <dbReference type="Proteomes" id="UP000234271"/>
    </source>
</evidence>
<dbReference type="SUPFAM" id="SSF52540">
    <property type="entry name" value="P-loop containing nucleoside triphosphate hydrolases"/>
    <property type="match status" value="1"/>
</dbReference>
<protein>
    <submittedName>
        <fullName evidence="3">Glycosyltransferase</fullName>
    </submittedName>
</protein>
<dbReference type="PANTHER" id="PTHR43179">
    <property type="entry name" value="RHAMNOSYLTRANSFERASE WBBL"/>
    <property type="match status" value="1"/>
</dbReference>
<dbReference type="GO" id="GO:0016757">
    <property type="term" value="F:glycosyltransferase activity"/>
    <property type="evidence" value="ECO:0007669"/>
    <property type="project" value="UniProtKB-KW"/>
</dbReference>
<keyword evidence="3" id="KW-0808">Transferase</keyword>
<keyword evidence="4" id="KW-1185">Reference proteome</keyword>
<reference evidence="4" key="1">
    <citation type="submission" date="2016-12" db="EMBL/GenBank/DDBJ databases">
        <title>Complete Genome Sequence of Beggiatoa leptomitiformis D-401.</title>
        <authorList>
            <person name="Fomenkov A."/>
            <person name="Vincze T."/>
            <person name="Grabovich M."/>
            <person name="Anton B.P."/>
            <person name="Dubinina G."/>
            <person name="Orlova M."/>
            <person name="Belousova E."/>
            <person name="Roberts R.J."/>
        </authorList>
    </citation>
    <scope>NUCLEOTIDE SEQUENCE [LARGE SCALE GENOMIC DNA]</scope>
    <source>
        <strain evidence="4">D-401</strain>
    </source>
</reference>